<dbReference type="FunFam" id="3.40.50.300:FF:000997">
    <property type="entry name" value="Multidrug resistance-associated protein 1"/>
    <property type="match status" value="1"/>
</dbReference>
<dbReference type="GO" id="GO:0005774">
    <property type="term" value="C:vacuolar membrane"/>
    <property type="evidence" value="ECO:0007669"/>
    <property type="project" value="UniProtKB-SubCell"/>
</dbReference>
<dbReference type="InterPro" id="IPR036640">
    <property type="entry name" value="ABC1_TM_sf"/>
</dbReference>
<evidence type="ECO:0000256" key="11">
    <source>
        <dbReference type="SAM" id="Phobius"/>
    </source>
</evidence>
<keyword evidence="7" id="KW-0067">ATP-binding</keyword>
<feature type="transmembrane region" description="Helical" evidence="11">
    <location>
        <begin position="222"/>
        <end position="243"/>
    </location>
</feature>
<comment type="subcellular location">
    <subcellularLocation>
        <location evidence="1">Vacuole membrane</location>
        <topology evidence="1">Multi-pass membrane protein</topology>
    </subcellularLocation>
</comment>
<evidence type="ECO:0000313" key="14">
    <source>
        <dbReference type="EMBL" id="GBF87685.1"/>
    </source>
</evidence>
<evidence type="ECO:0008006" key="16">
    <source>
        <dbReference type="Google" id="ProtNLM"/>
    </source>
</evidence>
<dbReference type="PROSITE" id="PS00211">
    <property type="entry name" value="ABC_TRANSPORTER_1"/>
    <property type="match status" value="1"/>
</dbReference>
<dbReference type="GO" id="GO:0005524">
    <property type="term" value="F:ATP binding"/>
    <property type="evidence" value="ECO:0007669"/>
    <property type="project" value="UniProtKB-KW"/>
</dbReference>
<keyword evidence="5" id="KW-0677">Repeat</keyword>
<evidence type="ECO:0000259" key="12">
    <source>
        <dbReference type="PROSITE" id="PS50893"/>
    </source>
</evidence>
<dbReference type="PANTHER" id="PTHR24223:SF443">
    <property type="entry name" value="MULTIDRUG-RESISTANCE LIKE PROTEIN 1, ISOFORM I"/>
    <property type="match status" value="1"/>
</dbReference>
<evidence type="ECO:0000259" key="13">
    <source>
        <dbReference type="PROSITE" id="PS50929"/>
    </source>
</evidence>
<dbReference type="EMBL" id="BDRX01000002">
    <property type="protein sequence ID" value="GBF87685.1"/>
    <property type="molecule type" value="Genomic_DNA"/>
</dbReference>
<dbReference type="PANTHER" id="PTHR24223">
    <property type="entry name" value="ATP-BINDING CASSETTE SUB-FAMILY C"/>
    <property type="match status" value="1"/>
</dbReference>
<dbReference type="InParanoid" id="A0A2V0NS71"/>
<feature type="transmembrane region" description="Helical" evidence="11">
    <location>
        <begin position="944"/>
        <end position="967"/>
    </location>
</feature>
<dbReference type="OrthoDB" id="525473at2759"/>
<dbReference type="Gene3D" id="1.20.1560.10">
    <property type="entry name" value="ABC transporter type 1, transmembrane domain"/>
    <property type="match status" value="2"/>
</dbReference>
<comment type="similarity">
    <text evidence="2">Belongs to the ABC transporter superfamily. ABCC family. Conjugate transporter (TC 3.A.1.208) subfamily.</text>
</comment>
<comment type="caution">
    <text evidence="14">The sequence shown here is derived from an EMBL/GenBank/DDBJ whole genome shotgun (WGS) entry which is preliminary data.</text>
</comment>
<dbReference type="Pfam" id="PF00664">
    <property type="entry name" value="ABC_membrane"/>
    <property type="match status" value="2"/>
</dbReference>
<keyword evidence="15" id="KW-1185">Reference proteome</keyword>
<dbReference type="SUPFAM" id="SSF90123">
    <property type="entry name" value="ABC transporter transmembrane region"/>
    <property type="match status" value="2"/>
</dbReference>
<name>A0A2V0NS71_9CHLO</name>
<feature type="domain" description="ABC transporter" evidence="12">
    <location>
        <begin position="1075"/>
        <end position="1310"/>
    </location>
</feature>
<feature type="transmembrane region" description="Helical" evidence="11">
    <location>
        <begin position="322"/>
        <end position="345"/>
    </location>
</feature>
<feature type="transmembrane region" description="Helical" evidence="11">
    <location>
        <begin position="862"/>
        <end position="883"/>
    </location>
</feature>
<dbReference type="InterPro" id="IPR027417">
    <property type="entry name" value="P-loop_NTPase"/>
</dbReference>
<dbReference type="InterPro" id="IPR003439">
    <property type="entry name" value="ABC_transporter-like_ATP-bd"/>
</dbReference>
<keyword evidence="8 11" id="KW-1133">Transmembrane helix</keyword>
<dbReference type="SUPFAM" id="SSF52540">
    <property type="entry name" value="P-loop containing nucleoside triphosphate hydrolases"/>
    <property type="match status" value="2"/>
</dbReference>
<feature type="domain" description="ABC transmembrane type-1" evidence="13">
    <location>
        <begin position="101"/>
        <end position="379"/>
    </location>
</feature>
<feature type="region of interest" description="Disordered" evidence="10">
    <location>
        <begin position="1338"/>
        <end position="1362"/>
    </location>
</feature>
<feature type="domain" description="ABC transporter" evidence="12">
    <location>
        <begin position="419"/>
        <end position="654"/>
    </location>
</feature>
<dbReference type="Gene3D" id="3.40.50.300">
    <property type="entry name" value="P-loop containing nucleotide triphosphate hydrolases"/>
    <property type="match status" value="2"/>
</dbReference>
<dbReference type="PROSITE" id="PS50929">
    <property type="entry name" value="ABC_TM1F"/>
    <property type="match status" value="2"/>
</dbReference>
<feature type="transmembrane region" description="Helical" evidence="11">
    <location>
        <begin position="712"/>
        <end position="732"/>
    </location>
</feature>
<evidence type="ECO:0000256" key="6">
    <source>
        <dbReference type="ARBA" id="ARBA00022741"/>
    </source>
</evidence>
<dbReference type="Proteomes" id="UP000247498">
    <property type="component" value="Unassembled WGS sequence"/>
</dbReference>
<feature type="transmembrane region" description="Helical" evidence="11">
    <location>
        <begin position="106"/>
        <end position="130"/>
    </location>
</feature>
<evidence type="ECO:0000256" key="3">
    <source>
        <dbReference type="ARBA" id="ARBA00022448"/>
    </source>
</evidence>
<evidence type="ECO:0000256" key="9">
    <source>
        <dbReference type="ARBA" id="ARBA00023136"/>
    </source>
</evidence>
<dbReference type="CDD" id="cd03244">
    <property type="entry name" value="ABCC_MRP_domain2"/>
    <property type="match status" value="1"/>
</dbReference>
<proteinExistence type="inferred from homology"/>
<gene>
    <name evidence="14" type="ORF">Rsub_00396</name>
</gene>
<dbReference type="InterPro" id="IPR003593">
    <property type="entry name" value="AAA+_ATPase"/>
</dbReference>
<dbReference type="CDD" id="cd18579">
    <property type="entry name" value="ABC_6TM_ABCC_D1"/>
    <property type="match status" value="1"/>
</dbReference>
<feature type="transmembrane region" description="Helical" evidence="11">
    <location>
        <begin position="837"/>
        <end position="855"/>
    </location>
</feature>
<keyword evidence="9 11" id="KW-0472">Membrane</keyword>
<protein>
    <recommendedName>
        <fullName evidence="16">ABC transporter</fullName>
    </recommendedName>
</protein>
<dbReference type="SMART" id="SM00382">
    <property type="entry name" value="AAA"/>
    <property type="match status" value="2"/>
</dbReference>
<feature type="transmembrane region" description="Helical" evidence="11">
    <location>
        <begin position="764"/>
        <end position="787"/>
    </location>
</feature>
<feature type="region of interest" description="Disordered" evidence="10">
    <location>
        <begin position="661"/>
        <end position="689"/>
    </location>
</feature>
<evidence type="ECO:0000256" key="2">
    <source>
        <dbReference type="ARBA" id="ARBA00009726"/>
    </source>
</evidence>
<dbReference type="CDD" id="cd03250">
    <property type="entry name" value="ABCC_MRP_domain1"/>
    <property type="match status" value="1"/>
</dbReference>
<evidence type="ECO:0000256" key="5">
    <source>
        <dbReference type="ARBA" id="ARBA00022737"/>
    </source>
</evidence>
<dbReference type="InterPro" id="IPR017871">
    <property type="entry name" value="ABC_transporter-like_CS"/>
</dbReference>
<keyword evidence="6" id="KW-0547">Nucleotide-binding</keyword>
<dbReference type="CDD" id="cd18580">
    <property type="entry name" value="ABC_6TM_ABCC_D2"/>
    <property type="match status" value="1"/>
</dbReference>
<feature type="domain" description="ABC transmembrane type-1" evidence="13">
    <location>
        <begin position="715"/>
        <end position="1007"/>
    </location>
</feature>
<dbReference type="InterPro" id="IPR050173">
    <property type="entry name" value="ABC_transporter_C-like"/>
</dbReference>
<evidence type="ECO:0000256" key="1">
    <source>
        <dbReference type="ARBA" id="ARBA00004128"/>
    </source>
</evidence>
<dbReference type="GO" id="GO:0140359">
    <property type="term" value="F:ABC-type transporter activity"/>
    <property type="evidence" value="ECO:0007669"/>
    <property type="project" value="InterPro"/>
</dbReference>
<dbReference type="PROSITE" id="PS50893">
    <property type="entry name" value="ABC_TRANSPORTER_2"/>
    <property type="match status" value="2"/>
</dbReference>
<feature type="compositionally biased region" description="Basic and acidic residues" evidence="10">
    <location>
        <begin position="665"/>
        <end position="680"/>
    </location>
</feature>
<evidence type="ECO:0000256" key="7">
    <source>
        <dbReference type="ARBA" id="ARBA00022840"/>
    </source>
</evidence>
<reference evidence="14 15" key="1">
    <citation type="journal article" date="2018" name="Sci. Rep.">
        <title>Raphidocelis subcapitata (=Pseudokirchneriella subcapitata) provides an insight into genome evolution and environmental adaptations in the Sphaeropleales.</title>
        <authorList>
            <person name="Suzuki S."/>
            <person name="Yamaguchi H."/>
            <person name="Nakajima N."/>
            <person name="Kawachi M."/>
        </authorList>
    </citation>
    <scope>NUCLEOTIDE SEQUENCE [LARGE SCALE GENOMIC DNA]</scope>
    <source>
        <strain evidence="14 15">NIES-35</strain>
    </source>
</reference>
<dbReference type="Pfam" id="PF00005">
    <property type="entry name" value="ABC_tran"/>
    <property type="match status" value="2"/>
</dbReference>
<feature type="transmembrane region" description="Helical" evidence="11">
    <location>
        <begin position="365"/>
        <end position="382"/>
    </location>
</feature>
<evidence type="ECO:0000313" key="15">
    <source>
        <dbReference type="Proteomes" id="UP000247498"/>
    </source>
</evidence>
<accession>A0A2V0NS71</accession>
<dbReference type="InterPro" id="IPR011527">
    <property type="entry name" value="ABC1_TM_dom"/>
</dbReference>
<keyword evidence="4 11" id="KW-0812">Transmembrane</keyword>
<sequence length="1362" mass="147776">MGVAGELPRKAPGGPKIKDPAKWNLLDRLCFSWMNKIVPAARRGEIGVEHLPLPEEQHAEPAFDEFAAAWDEALAEAKANGTKPKLMKVLIKTYGSDLLKAGIFKLLWTMFLIIGAYFFTRSILLCIRTLEGRDTSVFDSEWKGWVLTACFFVNSWFLGVALQRMAFGCLGVGIRARAALTTIVARKCYSMAHLTKETAAEAVSFVATDINKIFEGMQEIHFLWGAPIEAAAILALLASLVGIYCLPGVGVLCLVVPAQYYFGFRIIRNKMANFPNTSARYSIIQELLPAMKLVKYYAWERFFEQEVTEARQRELKLIVRNAIIKTINVTMVFGVPTVVTFSVLVPYELTNEGPGGGVFITPQTAFTMLSLFNVLRFPLVVLPKALRCVSEAINAAANIETFLAEPAAPKQNTEGAPGVNFRNASPARARSRPAGAVLTHSTSDSPFQLKVPEFSVRPGELVAVVGRVGAGKSSLLQAILGNMELVTGSAYSAGKIAYVPQTAWCQNISLRDNILFGNDFVPSRYDNVIHACALELDLQILAQGDATKAGLRGINLSGGQRQRLNLARAAYCGGDLILLDNALSAVDHHTAQHIFEHAVRGIFRDKATILVTHQVEFLPQCDKVAIMDGGSVLYFGPWCPDAATLLSKYLPASHLLAAAGNAEQPSEKKKPAAKGPDSKSKASSNQQSSAKTHSASLPLRAAMWEYACEARWIIFIFSVFFFLSAQCSRQLADYFIRWWTRDEYKKYAATCVGRDCGGLYYVTWYAVLGLGFFLGLMVFRGAVLYWWCLGSAQRMQSKAVHRVLYAPLGFFLNTPVGDLLVSFTKDQDVIDEALPDALYYTGIYGLILVATTITVSVTIPLFGAMAAGLFAVSGIMLMLYLPAATHLKKLRLNTSGDLVTLIAEALDGLPVIQAYGRQPYFTHITSEHVDDAHRALFASECLNLWLAFFCDLYGAIMVLAVACFGIGQWRTLGSSNVGLAFSQSIQMLVFYTGSIRLLADCIGLFGSVEKLSWLANHTPQEGGRLAPPALAGGLNRKAGKSSIGKSLPPPKGSLEAELASTGVKVPQGWPRTGAIDFSGVVMKYAPHLPPALCGVSFHIKSAEKVGVVGRTGSGKSTLLLALYRMFDLEAGSIRVDGVDISGLALTTLRRGLSVIPQEPVVFSGTVRSNLDPFGEFGSDAALWEAVRDCGLEQQVRAGGGLDGKLDGTGGQAWSIGQQQLMCLARAALKKVPILCLDEATAAMDPHTEAQVLEIIERLFSERTTLTIAHRLDSVIRSDQVIVMDAGRVAEIAAPSSLLANPDSAFSKLVDKSGAASAVALRQMAAEFFEERKRDAAMRGRARPSLDAARRASLERAGGAPRW</sequence>
<evidence type="ECO:0000256" key="8">
    <source>
        <dbReference type="ARBA" id="ARBA00022989"/>
    </source>
</evidence>
<feature type="transmembrane region" description="Helical" evidence="11">
    <location>
        <begin position="142"/>
        <end position="162"/>
    </location>
</feature>
<dbReference type="FunFam" id="3.40.50.300:FF:000630">
    <property type="entry name" value="ATP-binding cassette (ABC) transporter, putative"/>
    <property type="match status" value="1"/>
</dbReference>
<dbReference type="InterPro" id="IPR044726">
    <property type="entry name" value="ABCC_6TM_D2"/>
</dbReference>
<dbReference type="STRING" id="307507.A0A2V0NS71"/>
<evidence type="ECO:0000256" key="10">
    <source>
        <dbReference type="SAM" id="MobiDB-lite"/>
    </source>
</evidence>
<organism evidence="14 15">
    <name type="scientific">Raphidocelis subcapitata</name>
    <dbReference type="NCBI Taxonomy" id="307507"/>
    <lineage>
        <taxon>Eukaryota</taxon>
        <taxon>Viridiplantae</taxon>
        <taxon>Chlorophyta</taxon>
        <taxon>core chlorophytes</taxon>
        <taxon>Chlorophyceae</taxon>
        <taxon>CS clade</taxon>
        <taxon>Sphaeropleales</taxon>
        <taxon>Selenastraceae</taxon>
        <taxon>Raphidocelis</taxon>
    </lineage>
</organism>
<dbReference type="InterPro" id="IPR044746">
    <property type="entry name" value="ABCC_6TM_D1"/>
</dbReference>
<feature type="transmembrane region" description="Helical" evidence="11">
    <location>
        <begin position="799"/>
        <end position="817"/>
    </location>
</feature>
<dbReference type="GO" id="GO:0016887">
    <property type="term" value="F:ATP hydrolysis activity"/>
    <property type="evidence" value="ECO:0007669"/>
    <property type="project" value="InterPro"/>
</dbReference>
<keyword evidence="3" id="KW-0813">Transport</keyword>
<evidence type="ECO:0000256" key="4">
    <source>
        <dbReference type="ARBA" id="ARBA00022692"/>
    </source>
</evidence>